<keyword evidence="4 10" id="KW-0547">Nucleotide-binding</keyword>
<dbReference type="InterPro" id="IPR029041">
    <property type="entry name" value="FAD-linked_oxidoreductase-like"/>
</dbReference>
<evidence type="ECO:0000256" key="7">
    <source>
        <dbReference type="ARBA" id="ARBA00023062"/>
    </source>
</evidence>
<evidence type="ECO:0000259" key="11">
    <source>
        <dbReference type="Pfam" id="PF01619"/>
    </source>
</evidence>
<sequence length="315" mass="35981">MIHKEETSVSIGTEMYRKTLLTVAGNKAVENLSIKYGKKLAGKFIAGSTLEEALEEIRVLNNKGIMATLDHLGEGITRLSEAALYRDEYIRLVEGIARQGADSNVSLKPTQMGLALDPEEGYRNIRSVAAQAKLHNLFVRIDMEDSPFTQATLDIVRRLHAEGLHNTGTVLQAYLHRTEEDTRDLIREGIRLRLVKGAYKEPAAVAYQNASEVIEQFKSMIRQHLDQGVYTAVASHDDHIISWTKQYAKDRGISPDAFEFQMLYGLRMSEQERLAREGYQIRCYVPYGTMWYPYYTRRLAEKPANLWMVVKNMFR</sequence>
<keyword evidence="3" id="KW-0285">Flavoprotein</keyword>
<comment type="caution">
    <text evidence="12">The sequence shown here is derived from an EMBL/GenBank/DDBJ whole genome shotgun (WGS) entry which is preliminary data.</text>
</comment>
<feature type="binding site" evidence="10">
    <location>
        <begin position="235"/>
        <end position="236"/>
    </location>
    <ligand>
        <name>FAD</name>
        <dbReference type="ChEBI" id="CHEBI:57692"/>
    </ligand>
</feature>
<feature type="binding site" evidence="9">
    <location>
        <position position="297"/>
    </location>
    <ligand>
        <name>substrate</name>
    </ligand>
</feature>
<evidence type="ECO:0000256" key="9">
    <source>
        <dbReference type="PIRSR" id="PIRSR000196-1"/>
    </source>
</evidence>
<organism evidence="12 13">
    <name type="scientific">Paenibacillus xylanilyticus</name>
    <dbReference type="NCBI Taxonomy" id="248903"/>
    <lineage>
        <taxon>Bacteria</taxon>
        <taxon>Bacillati</taxon>
        <taxon>Bacillota</taxon>
        <taxon>Bacilli</taxon>
        <taxon>Bacillales</taxon>
        <taxon>Paenibacillaceae</taxon>
        <taxon>Paenibacillus</taxon>
    </lineage>
</organism>
<reference evidence="12 13" key="1">
    <citation type="submission" date="2020-05" db="EMBL/GenBank/DDBJ databases">
        <title>Genome Sequencing of Type Strains.</title>
        <authorList>
            <person name="Lemaire J.F."/>
            <person name="Inderbitzin P."/>
            <person name="Gregorio O.A."/>
            <person name="Collins S.B."/>
            <person name="Wespe N."/>
            <person name="Knight-Connoni V."/>
        </authorList>
    </citation>
    <scope>NUCLEOTIDE SEQUENCE [LARGE SCALE GENOMIC DNA]</scope>
    <source>
        <strain evidence="12 13">LMG 21957</strain>
    </source>
</reference>
<dbReference type="Gene3D" id="3.20.20.220">
    <property type="match status" value="1"/>
</dbReference>
<comment type="catalytic activity">
    <reaction evidence="8">
        <text>L-proline + a quinone = (S)-1-pyrroline-5-carboxylate + a quinol + H(+)</text>
        <dbReference type="Rhea" id="RHEA:23784"/>
        <dbReference type="ChEBI" id="CHEBI:15378"/>
        <dbReference type="ChEBI" id="CHEBI:17388"/>
        <dbReference type="ChEBI" id="CHEBI:24646"/>
        <dbReference type="ChEBI" id="CHEBI:60039"/>
        <dbReference type="ChEBI" id="CHEBI:132124"/>
        <dbReference type="EC" id="1.5.5.2"/>
    </reaction>
</comment>
<dbReference type="GO" id="GO:0004657">
    <property type="term" value="F:proline dehydrogenase activity"/>
    <property type="evidence" value="ECO:0007669"/>
    <property type="project" value="UniProtKB-EC"/>
</dbReference>
<feature type="binding site" evidence="10">
    <location>
        <position position="172"/>
    </location>
    <ligand>
        <name>FAD</name>
        <dbReference type="ChEBI" id="CHEBI:57692"/>
    </ligand>
</feature>
<comment type="pathway">
    <text evidence="1">Amino-acid degradation; L-proline degradation into L-glutamate; L-glutamate from L-proline: step 1/2.</text>
</comment>
<dbReference type="EC" id="1.5.5.2" evidence="2"/>
<dbReference type="AlphaFoldDB" id="A0A7Y6C1I9"/>
<dbReference type="GO" id="GO:0000166">
    <property type="term" value="F:nucleotide binding"/>
    <property type="evidence" value="ECO:0007669"/>
    <property type="project" value="UniProtKB-KW"/>
</dbReference>
<evidence type="ECO:0000256" key="1">
    <source>
        <dbReference type="ARBA" id="ARBA00004739"/>
    </source>
</evidence>
<dbReference type="Pfam" id="PF01619">
    <property type="entry name" value="Pro_dh"/>
    <property type="match status" value="1"/>
</dbReference>
<keyword evidence="13" id="KW-1185">Reference proteome</keyword>
<feature type="binding site" evidence="9">
    <location>
        <position position="108"/>
    </location>
    <ligand>
        <name>substrate</name>
    </ligand>
</feature>
<dbReference type="Proteomes" id="UP000526125">
    <property type="component" value="Unassembled WGS sequence"/>
</dbReference>
<accession>A0A7Y6C1I9</accession>
<evidence type="ECO:0000256" key="8">
    <source>
        <dbReference type="ARBA" id="ARBA00048779"/>
    </source>
</evidence>
<feature type="binding site" evidence="10">
    <location>
        <position position="143"/>
    </location>
    <ligand>
        <name>FAD</name>
        <dbReference type="ChEBI" id="CHEBI:57692"/>
    </ligand>
</feature>
<evidence type="ECO:0000256" key="6">
    <source>
        <dbReference type="ARBA" id="ARBA00023002"/>
    </source>
</evidence>
<evidence type="ECO:0000256" key="3">
    <source>
        <dbReference type="ARBA" id="ARBA00022630"/>
    </source>
</evidence>
<comment type="cofactor">
    <cofactor evidence="10">
        <name>FAD</name>
        <dbReference type="ChEBI" id="CHEBI:57692"/>
    </cofactor>
    <text evidence="10">Binds 1 FAD per subunit.</text>
</comment>
<feature type="binding site" evidence="10">
    <location>
        <begin position="196"/>
        <end position="198"/>
    </location>
    <ligand>
        <name>FAD</name>
        <dbReference type="ChEBI" id="CHEBI:57692"/>
    </ligand>
</feature>
<keyword evidence="7" id="KW-0642">Proline metabolism</keyword>
<dbReference type="InterPro" id="IPR015659">
    <property type="entry name" value="Proline_oxidase"/>
</dbReference>
<name>A0A7Y6C1I9_9BACL</name>
<keyword evidence="5 10" id="KW-0274">FAD</keyword>
<protein>
    <recommendedName>
        <fullName evidence="2">proline dehydrogenase</fullName>
        <ecNumber evidence="2">1.5.5.2</ecNumber>
    </recommendedName>
</protein>
<dbReference type="PIRSF" id="PIRSF000196">
    <property type="entry name" value="Pro_dehydrog"/>
    <property type="match status" value="1"/>
</dbReference>
<proteinExistence type="predicted"/>
<evidence type="ECO:0000256" key="10">
    <source>
        <dbReference type="PIRSR" id="PIRSR000196-2"/>
    </source>
</evidence>
<evidence type="ECO:0000313" key="13">
    <source>
        <dbReference type="Proteomes" id="UP000526125"/>
    </source>
</evidence>
<dbReference type="InterPro" id="IPR002872">
    <property type="entry name" value="Proline_DH_dom"/>
</dbReference>
<dbReference type="UniPathway" id="UPA00261">
    <property type="reaction ID" value="UER00373"/>
</dbReference>
<feature type="domain" description="Proline dehydrogenase" evidence="11">
    <location>
        <begin position="53"/>
        <end position="305"/>
    </location>
</feature>
<dbReference type="GO" id="GO:0010133">
    <property type="term" value="P:L-proline catabolic process to L-glutamate"/>
    <property type="evidence" value="ECO:0007669"/>
    <property type="project" value="UniProtKB-UniPathway"/>
</dbReference>
<dbReference type="InterPro" id="IPR008219">
    <property type="entry name" value="PRODH_bac_arc"/>
</dbReference>
<gene>
    <name evidence="12" type="ORF">HP552_24950</name>
</gene>
<dbReference type="SUPFAM" id="SSF51730">
    <property type="entry name" value="FAD-linked oxidoreductase"/>
    <property type="match status" value="1"/>
</dbReference>
<dbReference type="EMBL" id="JABMCB010000201">
    <property type="protein sequence ID" value="NUU78466.1"/>
    <property type="molecule type" value="Genomic_DNA"/>
</dbReference>
<dbReference type="PANTHER" id="PTHR13914:SF0">
    <property type="entry name" value="PROLINE DEHYDROGENASE 1, MITOCHONDRIAL"/>
    <property type="match status" value="1"/>
</dbReference>
<evidence type="ECO:0000256" key="4">
    <source>
        <dbReference type="ARBA" id="ARBA00022741"/>
    </source>
</evidence>
<evidence type="ECO:0000313" key="12">
    <source>
        <dbReference type="EMBL" id="NUU78466.1"/>
    </source>
</evidence>
<feature type="binding site" evidence="9">
    <location>
        <position position="298"/>
    </location>
    <ligand>
        <name>substrate</name>
    </ligand>
</feature>
<evidence type="ECO:0000256" key="5">
    <source>
        <dbReference type="ARBA" id="ARBA00022827"/>
    </source>
</evidence>
<evidence type="ECO:0000256" key="2">
    <source>
        <dbReference type="ARBA" id="ARBA00012695"/>
    </source>
</evidence>
<keyword evidence="6" id="KW-0560">Oxidoreductase</keyword>
<dbReference type="PANTHER" id="PTHR13914">
    <property type="entry name" value="PROLINE OXIDASE"/>
    <property type="match status" value="1"/>
</dbReference>